<proteinExistence type="inferred from homology"/>
<evidence type="ECO:0000256" key="2">
    <source>
        <dbReference type="ARBA" id="ARBA00006448"/>
    </source>
</evidence>
<dbReference type="Proteomes" id="UP001589609">
    <property type="component" value="Unassembled WGS sequence"/>
</dbReference>
<keyword evidence="6 7" id="KW-0472">Membrane</keyword>
<evidence type="ECO:0000313" key="11">
    <source>
        <dbReference type="Proteomes" id="UP001589609"/>
    </source>
</evidence>
<gene>
    <name evidence="10" type="ORF">ACFFMS_06895</name>
</gene>
<evidence type="ECO:0000256" key="5">
    <source>
        <dbReference type="ARBA" id="ARBA00022989"/>
    </source>
</evidence>
<feature type="transmembrane region" description="Helical" evidence="7">
    <location>
        <begin position="38"/>
        <end position="61"/>
    </location>
</feature>
<organism evidence="10 11">
    <name type="scientific">Ectobacillus funiculus</name>
    <dbReference type="NCBI Taxonomy" id="137993"/>
    <lineage>
        <taxon>Bacteria</taxon>
        <taxon>Bacillati</taxon>
        <taxon>Bacillota</taxon>
        <taxon>Bacilli</taxon>
        <taxon>Bacillales</taxon>
        <taxon>Bacillaceae</taxon>
        <taxon>Ectobacillus</taxon>
    </lineage>
</organism>
<feature type="transmembrane region" description="Helical" evidence="7">
    <location>
        <begin position="6"/>
        <end position="26"/>
    </location>
</feature>
<reference evidence="10 11" key="1">
    <citation type="submission" date="2024-09" db="EMBL/GenBank/DDBJ databases">
        <authorList>
            <person name="Sun Q."/>
            <person name="Mori K."/>
        </authorList>
    </citation>
    <scope>NUCLEOTIDE SEQUENCE [LARGE SCALE GENOMIC DNA]</scope>
    <source>
        <strain evidence="10 11">JCM 11201</strain>
    </source>
</reference>
<keyword evidence="3" id="KW-1003">Cell membrane</keyword>
<protein>
    <submittedName>
        <fullName evidence="10">YetF domain-containing protein</fullName>
    </submittedName>
</protein>
<feature type="transmembrane region" description="Helical" evidence="7">
    <location>
        <begin position="67"/>
        <end position="85"/>
    </location>
</feature>
<evidence type="ECO:0000256" key="6">
    <source>
        <dbReference type="ARBA" id="ARBA00023136"/>
    </source>
</evidence>
<dbReference type="PANTHER" id="PTHR34582">
    <property type="entry name" value="UPF0702 TRANSMEMBRANE PROTEIN YCAP"/>
    <property type="match status" value="1"/>
</dbReference>
<evidence type="ECO:0000256" key="1">
    <source>
        <dbReference type="ARBA" id="ARBA00004651"/>
    </source>
</evidence>
<comment type="caution">
    <text evidence="10">The sequence shown here is derived from an EMBL/GenBank/DDBJ whole genome shotgun (WGS) entry which is preliminary data.</text>
</comment>
<evidence type="ECO:0000256" key="7">
    <source>
        <dbReference type="SAM" id="Phobius"/>
    </source>
</evidence>
<comment type="subcellular location">
    <subcellularLocation>
        <location evidence="1">Cell membrane</location>
        <topology evidence="1">Multi-pass membrane protein</topology>
    </subcellularLocation>
</comment>
<dbReference type="InterPro" id="IPR048454">
    <property type="entry name" value="YetF_N"/>
</dbReference>
<name>A0ABV5WCD1_9BACI</name>
<dbReference type="InterPro" id="IPR007353">
    <property type="entry name" value="DUF421"/>
</dbReference>
<dbReference type="RefSeq" id="WP_379948514.1">
    <property type="nucleotide sequence ID" value="NZ_JBHMAF010000023.1"/>
</dbReference>
<feature type="domain" description="YetF C-terminal" evidence="8">
    <location>
        <begin position="86"/>
        <end position="221"/>
    </location>
</feature>
<evidence type="ECO:0000313" key="10">
    <source>
        <dbReference type="EMBL" id="MFB9758249.1"/>
    </source>
</evidence>
<feature type="domain" description="YetF-like N-terminal transmembrane" evidence="9">
    <location>
        <begin position="9"/>
        <end position="82"/>
    </location>
</feature>
<dbReference type="PANTHER" id="PTHR34582:SF6">
    <property type="entry name" value="UPF0702 TRANSMEMBRANE PROTEIN YCAP"/>
    <property type="match status" value="1"/>
</dbReference>
<sequence>MAQAYMGILELIVRITLTYAVLLGLTRLMGRKEIGQTTFFNFVSAITIGAIGGAVVVDAALPLRNGIIALVGWSAITVAMGFLDIKSKKVRLLIEGEPAIVIKDGKVMENTLRKARLDMDALNALLRKKDIFSLSDVSYAIFEVNGELTVIKKENKHATAPNIHIRGIKQNVLPMALELIAEGKMNKENAQKLHIHKDWLEQQLHQIGIQSISDVFYAEVQQDGTLYVDKRNDILH</sequence>
<keyword evidence="11" id="KW-1185">Reference proteome</keyword>
<evidence type="ECO:0000256" key="3">
    <source>
        <dbReference type="ARBA" id="ARBA00022475"/>
    </source>
</evidence>
<evidence type="ECO:0000256" key="4">
    <source>
        <dbReference type="ARBA" id="ARBA00022692"/>
    </source>
</evidence>
<comment type="similarity">
    <text evidence="2">Belongs to the UPF0702 family.</text>
</comment>
<accession>A0ABV5WCD1</accession>
<dbReference type="Pfam" id="PF04239">
    <property type="entry name" value="DUF421"/>
    <property type="match status" value="1"/>
</dbReference>
<dbReference type="Pfam" id="PF20730">
    <property type="entry name" value="YetF_N"/>
    <property type="match status" value="1"/>
</dbReference>
<dbReference type="InterPro" id="IPR023090">
    <property type="entry name" value="UPF0702_alpha/beta_dom_sf"/>
</dbReference>
<evidence type="ECO:0000259" key="8">
    <source>
        <dbReference type="Pfam" id="PF04239"/>
    </source>
</evidence>
<evidence type="ECO:0000259" key="9">
    <source>
        <dbReference type="Pfam" id="PF20730"/>
    </source>
</evidence>
<keyword evidence="4 7" id="KW-0812">Transmembrane</keyword>
<dbReference type="Gene3D" id="3.30.240.20">
    <property type="entry name" value="bsu07140 like domains"/>
    <property type="match status" value="2"/>
</dbReference>
<keyword evidence="5 7" id="KW-1133">Transmembrane helix</keyword>
<dbReference type="EMBL" id="JBHMAF010000023">
    <property type="protein sequence ID" value="MFB9758249.1"/>
    <property type="molecule type" value="Genomic_DNA"/>
</dbReference>